<reference evidence="3 4" key="1">
    <citation type="journal article" date="2023" name="Plants (Basel)">
        <title>Bridging the Gap: Combining Genomics and Transcriptomics Approaches to Understand Stylosanthes scabra, an Orphan Legume from the Brazilian Caatinga.</title>
        <authorList>
            <person name="Ferreira-Neto J.R.C."/>
            <person name="da Silva M.D."/>
            <person name="Binneck E."/>
            <person name="de Melo N.F."/>
            <person name="da Silva R.H."/>
            <person name="de Melo A.L.T.M."/>
            <person name="Pandolfi V."/>
            <person name="Bustamante F.O."/>
            <person name="Brasileiro-Vidal A.C."/>
            <person name="Benko-Iseppon A.M."/>
        </authorList>
    </citation>
    <scope>NUCLEOTIDE SEQUENCE [LARGE SCALE GENOMIC DNA]</scope>
    <source>
        <tissue evidence="3">Leaves</tissue>
    </source>
</reference>
<dbReference type="Proteomes" id="UP001341840">
    <property type="component" value="Unassembled WGS sequence"/>
</dbReference>
<evidence type="ECO:0000313" key="4">
    <source>
        <dbReference type="Proteomes" id="UP001341840"/>
    </source>
</evidence>
<evidence type="ECO:0000256" key="1">
    <source>
        <dbReference type="SAM" id="Coils"/>
    </source>
</evidence>
<accession>A0ABU6QTN5</accession>
<evidence type="ECO:0000313" key="3">
    <source>
        <dbReference type="EMBL" id="MED6114986.1"/>
    </source>
</evidence>
<proteinExistence type="predicted"/>
<organism evidence="3 4">
    <name type="scientific">Stylosanthes scabra</name>
    <dbReference type="NCBI Taxonomy" id="79078"/>
    <lineage>
        <taxon>Eukaryota</taxon>
        <taxon>Viridiplantae</taxon>
        <taxon>Streptophyta</taxon>
        <taxon>Embryophyta</taxon>
        <taxon>Tracheophyta</taxon>
        <taxon>Spermatophyta</taxon>
        <taxon>Magnoliopsida</taxon>
        <taxon>eudicotyledons</taxon>
        <taxon>Gunneridae</taxon>
        <taxon>Pentapetalae</taxon>
        <taxon>rosids</taxon>
        <taxon>fabids</taxon>
        <taxon>Fabales</taxon>
        <taxon>Fabaceae</taxon>
        <taxon>Papilionoideae</taxon>
        <taxon>50 kb inversion clade</taxon>
        <taxon>dalbergioids sensu lato</taxon>
        <taxon>Dalbergieae</taxon>
        <taxon>Pterocarpus clade</taxon>
        <taxon>Stylosanthes</taxon>
    </lineage>
</organism>
<keyword evidence="1" id="KW-0175">Coiled coil</keyword>
<dbReference type="EMBL" id="JASCZI010001445">
    <property type="protein sequence ID" value="MED6114986.1"/>
    <property type="molecule type" value="Genomic_DNA"/>
</dbReference>
<keyword evidence="4" id="KW-1185">Reference proteome</keyword>
<gene>
    <name evidence="3" type="ORF">PIB30_085813</name>
</gene>
<name>A0ABU6QTN5_9FABA</name>
<feature type="region of interest" description="Disordered" evidence="2">
    <location>
        <begin position="176"/>
        <end position="216"/>
    </location>
</feature>
<protein>
    <submittedName>
        <fullName evidence="3">Uncharacterized protein</fullName>
    </submittedName>
</protein>
<sequence length="216" mass="24201">MAPKIQRLVSLERRRLWKPEMMEILMKNKKVGVENTFAAKVQLEKDLAATKDQVDVLTAERDSALAAPLLHAKIKSMSEELERAEGERLSAFERMKEVEEGAKVQAAELESCRSTLAQERKKVESLTQSLKGKQTTLDQAEAAAVHWRAIVYSMITLDTCWDPKAKRIYNPKAEVQGEPEPVAVEWSEPVAEEQPEVQSEQRVDDVVAGEGGGYPI</sequence>
<feature type="coiled-coil region" evidence="1">
    <location>
        <begin position="40"/>
        <end position="143"/>
    </location>
</feature>
<comment type="caution">
    <text evidence="3">The sequence shown here is derived from an EMBL/GenBank/DDBJ whole genome shotgun (WGS) entry which is preliminary data.</text>
</comment>
<evidence type="ECO:0000256" key="2">
    <source>
        <dbReference type="SAM" id="MobiDB-lite"/>
    </source>
</evidence>